<dbReference type="SUPFAM" id="SSF55729">
    <property type="entry name" value="Acyl-CoA N-acyltransferases (Nat)"/>
    <property type="match status" value="1"/>
</dbReference>
<reference evidence="4 5" key="1">
    <citation type="submission" date="2017-10" db="EMBL/GenBank/DDBJ databases">
        <title>Comparative genomics in systemic dimorphic fungi from Ajellomycetaceae.</title>
        <authorList>
            <person name="Munoz J.F."/>
            <person name="Mcewen J.G."/>
            <person name="Clay O.K."/>
            <person name="Cuomo C.A."/>
        </authorList>
    </citation>
    <scope>NUCLEOTIDE SEQUENCE [LARGE SCALE GENOMIC DNA]</scope>
    <source>
        <strain evidence="4 5">UAMH4076</strain>
    </source>
</reference>
<dbReference type="PANTHER" id="PTHR43877:SF2">
    <property type="entry name" value="AMINOALKYLPHOSPHONATE N-ACETYLTRANSFERASE-RELATED"/>
    <property type="match status" value="1"/>
</dbReference>
<name>A0A2B7ZLN5_9EURO</name>
<accession>A0A2B7ZLN5</accession>
<evidence type="ECO:0000259" key="3">
    <source>
        <dbReference type="PROSITE" id="PS51186"/>
    </source>
</evidence>
<dbReference type="EMBL" id="PDND01000047">
    <property type="protein sequence ID" value="PGH34088.1"/>
    <property type="molecule type" value="Genomic_DNA"/>
</dbReference>
<organism evidence="4 5">
    <name type="scientific">[Emmonsia] crescens</name>
    <dbReference type="NCBI Taxonomy" id="73230"/>
    <lineage>
        <taxon>Eukaryota</taxon>
        <taxon>Fungi</taxon>
        <taxon>Dikarya</taxon>
        <taxon>Ascomycota</taxon>
        <taxon>Pezizomycotina</taxon>
        <taxon>Eurotiomycetes</taxon>
        <taxon>Eurotiomycetidae</taxon>
        <taxon>Onygenales</taxon>
        <taxon>Ajellomycetaceae</taxon>
        <taxon>Emergomyces</taxon>
    </lineage>
</organism>
<evidence type="ECO:0000256" key="2">
    <source>
        <dbReference type="ARBA" id="ARBA00023315"/>
    </source>
</evidence>
<keyword evidence="5" id="KW-1185">Reference proteome</keyword>
<sequence length="173" mass="19203">MTTIIQVLDRDWDHPDSIMLRQAQRSELAVRYNTPDSEYGPKPSKDDITAFIVAYMDAKPVACGALRALSNRTATATATVAVIVTLALASAGGEVKRMFVLPELRGKKLGIASIILEALHERARSRGWRKLVCETGKLQPDAIRFYMREGYSPIGNYGHYVGSELSVCFEREI</sequence>
<dbReference type="AlphaFoldDB" id="A0A2B7ZLN5"/>
<evidence type="ECO:0000256" key="1">
    <source>
        <dbReference type="ARBA" id="ARBA00022679"/>
    </source>
</evidence>
<evidence type="ECO:0000313" key="5">
    <source>
        <dbReference type="Proteomes" id="UP000226031"/>
    </source>
</evidence>
<protein>
    <recommendedName>
        <fullName evidence="3">N-acetyltransferase domain-containing protein</fullName>
    </recommendedName>
</protein>
<gene>
    <name evidence="4" type="ORF">GX50_03051</name>
</gene>
<proteinExistence type="predicted"/>
<dbReference type="PROSITE" id="PS51186">
    <property type="entry name" value="GNAT"/>
    <property type="match status" value="1"/>
</dbReference>
<dbReference type="Gene3D" id="3.40.630.30">
    <property type="match status" value="1"/>
</dbReference>
<dbReference type="Pfam" id="PF13508">
    <property type="entry name" value="Acetyltransf_7"/>
    <property type="match status" value="1"/>
</dbReference>
<dbReference type="InterPro" id="IPR016181">
    <property type="entry name" value="Acyl_CoA_acyltransferase"/>
</dbReference>
<dbReference type="PANTHER" id="PTHR43877">
    <property type="entry name" value="AMINOALKYLPHOSPHONATE N-ACETYLTRANSFERASE-RELATED-RELATED"/>
    <property type="match status" value="1"/>
</dbReference>
<comment type="caution">
    <text evidence="4">The sequence shown here is derived from an EMBL/GenBank/DDBJ whole genome shotgun (WGS) entry which is preliminary data.</text>
</comment>
<evidence type="ECO:0000313" key="4">
    <source>
        <dbReference type="EMBL" id="PGH34088.1"/>
    </source>
</evidence>
<dbReference type="InterPro" id="IPR050832">
    <property type="entry name" value="Bact_Acetyltransf"/>
</dbReference>
<dbReference type="Proteomes" id="UP000226031">
    <property type="component" value="Unassembled WGS sequence"/>
</dbReference>
<keyword evidence="1" id="KW-0808">Transferase</keyword>
<dbReference type="STRING" id="73230.A0A2B7ZLN5"/>
<feature type="domain" description="N-acetyltransferase" evidence="3">
    <location>
        <begin position="3"/>
        <end position="173"/>
    </location>
</feature>
<keyword evidence="2" id="KW-0012">Acyltransferase</keyword>
<dbReference type="CDD" id="cd04301">
    <property type="entry name" value="NAT_SF"/>
    <property type="match status" value="1"/>
</dbReference>
<dbReference type="GO" id="GO:0016747">
    <property type="term" value="F:acyltransferase activity, transferring groups other than amino-acyl groups"/>
    <property type="evidence" value="ECO:0007669"/>
    <property type="project" value="InterPro"/>
</dbReference>
<dbReference type="InterPro" id="IPR000182">
    <property type="entry name" value="GNAT_dom"/>
</dbReference>